<feature type="transmembrane region" description="Helical" evidence="2">
    <location>
        <begin position="183"/>
        <end position="203"/>
    </location>
</feature>
<reference key="1">
    <citation type="submission" date="2010-11" db="EMBL/GenBank/DDBJ databases">
        <title>The complete sequence of chromosome of Isophaera pallida ATCC 43644.</title>
        <authorList>
            <consortium name="US DOE Joint Genome Institute (JGI-PGF)"/>
            <person name="Lucas S."/>
            <person name="Copeland A."/>
            <person name="Lapidus A."/>
            <person name="Bruce D."/>
            <person name="Goodwin L."/>
            <person name="Pitluck S."/>
            <person name="Kyrpides N."/>
            <person name="Mavromatis K."/>
            <person name="Pagani I."/>
            <person name="Ivanova N."/>
            <person name="Saunders E."/>
            <person name="Brettin T."/>
            <person name="Detter J.C."/>
            <person name="Han C."/>
            <person name="Tapia R."/>
            <person name="Land M."/>
            <person name="Hauser L."/>
            <person name="Markowitz V."/>
            <person name="Cheng J.-F."/>
            <person name="Hugenholtz P."/>
            <person name="Woyke T."/>
            <person name="Wu D."/>
            <person name="Eisen J.A."/>
        </authorList>
    </citation>
    <scope>NUCLEOTIDE SEQUENCE</scope>
    <source>
        <strain>ATCC 43644</strain>
    </source>
</reference>
<feature type="transmembrane region" description="Helical" evidence="2">
    <location>
        <begin position="68"/>
        <end position="88"/>
    </location>
</feature>
<feature type="transmembrane region" description="Helical" evidence="2">
    <location>
        <begin position="372"/>
        <end position="390"/>
    </location>
</feature>
<evidence type="ECO:0000313" key="4">
    <source>
        <dbReference type="Proteomes" id="UP000008631"/>
    </source>
</evidence>
<dbReference type="KEGG" id="ipa:Isop_0356"/>
<feature type="compositionally biased region" description="Pro residues" evidence="1">
    <location>
        <begin position="340"/>
        <end position="351"/>
    </location>
</feature>
<dbReference type="Proteomes" id="UP000008631">
    <property type="component" value="Chromosome"/>
</dbReference>
<evidence type="ECO:0000256" key="1">
    <source>
        <dbReference type="SAM" id="MobiDB-lite"/>
    </source>
</evidence>
<keyword evidence="2" id="KW-0472">Membrane</keyword>
<keyword evidence="2" id="KW-1133">Transmembrane helix</keyword>
<dbReference type="HOGENOM" id="CLU_522417_0_0_0"/>
<dbReference type="STRING" id="575540.Isop_0356"/>
<keyword evidence="2" id="KW-0812">Transmembrane</keyword>
<keyword evidence="4" id="KW-1185">Reference proteome</keyword>
<sequence>MGGSLVPDLGISPFNWLILSWLAVVILFFKFNRLVSVRNLDLCLLFILSPGLMQLVSEPDAQRAWGAYVWLLAGSGLLLARCLVDLGLPRRPVLEPNLNTPGLFTLTVALLALLMAETIELPLAHGARRNPAERPERIDEARRGPTVVEAVEETLDSVPAGLPKHLPLPSLPERFREDRLREWVSRGLAMGSHLTIVGGLWWLGHRLHGRREIGLAMAACYLLLPYTRVALVDSGQLVASALIVAAIVARDRPWICGLLITTAAAWIPACVGLVPIWALRTRDRATLKFLASASVVVASSLMVQTLLPEATSWARALGARSFKEAGLQLSDLEFNFTSPPEDPPSPQPGVPSQPAANSTPVTSLWSGLEPSYRIPVLTLALAFVMLVSFWPAQKTPAELIAVSCATLITSQFWYLDHGGTLVALYLPLLLILIFRPSRTSPLRRVSPTRGRPHALPPASSLKTNSDTASIASSSSGLSRGG</sequence>
<reference evidence="3 4" key="2">
    <citation type="journal article" date="2011" name="Stand. Genomic Sci.">
        <title>Complete genome sequence of Isosphaera pallida type strain (IS1B).</title>
        <authorList>
            <consortium name="US DOE Joint Genome Institute (JGI-PGF)"/>
            <person name="Goker M."/>
            <person name="Cleland D."/>
            <person name="Saunders E."/>
            <person name="Lapidus A."/>
            <person name="Nolan M."/>
            <person name="Lucas S."/>
            <person name="Hammon N."/>
            <person name="Deshpande S."/>
            <person name="Cheng J.F."/>
            <person name="Tapia R."/>
            <person name="Han C."/>
            <person name="Goodwin L."/>
            <person name="Pitluck S."/>
            <person name="Liolios K."/>
            <person name="Pagani I."/>
            <person name="Ivanova N."/>
            <person name="Mavromatis K."/>
            <person name="Pati A."/>
            <person name="Chen A."/>
            <person name="Palaniappan K."/>
            <person name="Land M."/>
            <person name="Hauser L."/>
            <person name="Chang Y.J."/>
            <person name="Jeffries C.D."/>
            <person name="Detter J.C."/>
            <person name="Beck B."/>
            <person name="Woyke T."/>
            <person name="Bristow J."/>
            <person name="Eisen J.A."/>
            <person name="Markowitz V."/>
            <person name="Hugenholtz P."/>
            <person name="Kyrpides N.C."/>
            <person name="Klenk H.P."/>
        </authorList>
    </citation>
    <scope>NUCLEOTIDE SEQUENCE [LARGE SCALE GENOMIC DNA]</scope>
    <source>
        <strain evidence="4">ATCC 43644 / DSM 9630 / IS1B</strain>
    </source>
</reference>
<dbReference type="OrthoDB" id="256769at2"/>
<feature type="compositionally biased region" description="Low complexity" evidence="1">
    <location>
        <begin position="465"/>
        <end position="481"/>
    </location>
</feature>
<accession>E8QXX2</accession>
<proteinExistence type="predicted"/>
<gene>
    <name evidence="3" type="ordered locus">Isop_0356</name>
</gene>
<feature type="transmembrane region" description="Helical" evidence="2">
    <location>
        <begin position="14"/>
        <end position="32"/>
    </location>
</feature>
<evidence type="ECO:0000256" key="2">
    <source>
        <dbReference type="SAM" id="Phobius"/>
    </source>
</evidence>
<evidence type="ECO:0000313" key="3">
    <source>
        <dbReference type="EMBL" id="ADV60951.1"/>
    </source>
</evidence>
<feature type="transmembrane region" description="Helical" evidence="2">
    <location>
        <begin position="215"/>
        <end position="248"/>
    </location>
</feature>
<feature type="transmembrane region" description="Helical" evidence="2">
    <location>
        <begin position="39"/>
        <end position="56"/>
    </location>
</feature>
<organism evidence="3 4">
    <name type="scientific">Isosphaera pallida (strain ATCC 43644 / DSM 9630 / IS1B)</name>
    <dbReference type="NCBI Taxonomy" id="575540"/>
    <lineage>
        <taxon>Bacteria</taxon>
        <taxon>Pseudomonadati</taxon>
        <taxon>Planctomycetota</taxon>
        <taxon>Planctomycetia</taxon>
        <taxon>Isosphaerales</taxon>
        <taxon>Isosphaeraceae</taxon>
        <taxon>Isosphaera</taxon>
    </lineage>
</organism>
<dbReference type="RefSeq" id="WP_013563240.1">
    <property type="nucleotide sequence ID" value="NC_014962.1"/>
</dbReference>
<name>E8QXX2_ISOPI</name>
<feature type="transmembrane region" description="Helical" evidence="2">
    <location>
        <begin position="100"/>
        <end position="119"/>
    </location>
</feature>
<dbReference type="InParanoid" id="E8QXX2"/>
<feature type="transmembrane region" description="Helical" evidence="2">
    <location>
        <begin position="420"/>
        <end position="437"/>
    </location>
</feature>
<dbReference type="EMBL" id="CP002353">
    <property type="protein sequence ID" value="ADV60951.1"/>
    <property type="molecule type" value="Genomic_DNA"/>
</dbReference>
<dbReference type="eggNOG" id="ENOG5030RNC">
    <property type="taxonomic scope" value="Bacteria"/>
</dbReference>
<protein>
    <submittedName>
        <fullName evidence="3">Uncharacterized protein</fullName>
    </submittedName>
</protein>
<feature type="region of interest" description="Disordered" evidence="1">
    <location>
        <begin position="442"/>
        <end position="481"/>
    </location>
</feature>
<dbReference type="AlphaFoldDB" id="E8QXX2"/>
<feature type="transmembrane region" description="Helical" evidence="2">
    <location>
        <begin position="254"/>
        <end position="277"/>
    </location>
</feature>
<feature type="region of interest" description="Disordered" evidence="1">
    <location>
        <begin position="338"/>
        <end position="358"/>
    </location>
</feature>